<reference evidence="11 12" key="1">
    <citation type="submission" date="2019-05" db="EMBL/GenBank/DDBJ databases">
        <title>The Complete Genome Sequence of the n-alkane-degrading Desulfoglaeba alkanexedens ALDC reveals multiple alkylsuccinate synthase gene clusters.</title>
        <authorList>
            <person name="Callaghan A.V."/>
            <person name="Davidova I.A."/>
            <person name="Duncan K.E."/>
            <person name="Morris B."/>
            <person name="McInerney M.J."/>
        </authorList>
    </citation>
    <scope>NUCLEOTIDE SEQUENCE [LARGE SCALE GENOMIC DNA]</scope>
    <source>
        <strain evidence="11 12">ALDC</strain>
    </source>
</reference>
<dbReference type="Proteomes" id="UP000298602">
    <property type="component" value="Chromosome"/>
</dbReference>
<dbReference type="InterPro" id="IPR004839">
    <property type="entry name" value="Aminotransferase_I/II_large"/>
</dbReference>
<dbReference type="CDD" id="cd00609">
    <property type="entry name" value="AAT_like"/>
    <property type="match status" value="1"/>
</dbReference>
<dbReference type="GO" id="GO:0048472">
    <property type="term" value="F:threonine-phosphate decarboxylase activity"/>
    <property type="evidence" value="ECO:0007669"/>
    <property type="project" value="UniProtKB-EC"/>
</dbReference>
<evidence type="ECO:0000256" key="3">
    <source>
        <dbReference type="ARBA" id="ARBA00004953"/>
    </source>
</evidence>
<evidence type="ECO:0000256" key="4">
    <source>
        <dbReference type="ARBA" id="ARBA00012285"/>
    </source>
</evidence>
<feature type="domain" description="Aminotransferase class I/classII large" evidence="10">
    <location>
        <begin position="22"/>
        <end position="350"/>
    </location>
</feature>
<dbReference type="PANTHER" id="PTHR42885:SF1">
    <property type="entry name" value="THREONINE-PHOSPHATE DECARBOXYLASE"/>
    <property type="match status" value="1"/>
</dbReference>
<comment type="pathway">
    <text evidence="3">Cofactor biosynthesis; adenosylcobalamin biosynthesis.</text>
</comment>
<gene>
    <name evidence="11" type="ORF">FDQ92_06565</name>
</gene>
<dbReference type="SUPFAM" id="SSF53383">
    <property type="entry name" value="PLP-dependent transferases"/>
    <property type="match status" value="1"/>
</dbReference>
<dbReference type="KEGG" id="dax:FDQ92_06565"/>
<dbReference type="AlphaFoldDB" id="A0A4P8L1X2"/>
<evidence type="ECO:0000256" key="1">
    <source>
        <dbReference type="ARBA" id="ARBA00001933"/>
    </source>
</evidence>
<dbReference type="InterPro" id="IPR004838">
    <property type="entry name" value="NHTrfase_class1_PyrdxlP-BS"/>
</dbReference>
<dbReference type="UniPathway" id="UPA00148"/>
<comment type="cofactor">
    <cofactor evidence="1">
        <name>pyridoxal 5'-phosphate</name>
        <dbReference type="ChEBI" id="CHEBI:597326"/>
    </cofactor>
</comment>
<dbReference type="InterPro" id="IPR015422">
    <property type="entry name" value="PyrdxlP-dep_Trfase_small"/>
</dbReference>
<evidence type="ECO:0000259" key="10">
    <source>
        <dbReference type="Pfam" id="PF00155"/>
    </source>
</evidence>
<keyword evidence="12" id="KW-1185">Reference proteome</keyword>
<reference evidence="11 12" key="2">
    <citation type="submission" date="2019-05" db="EMBL/GenBank/DDBJ databases">
        <authorList>
            <person name="Suflita J.M."/>
            <person name="Marks C.R."/>
        </authorList>
    </citation>
    <scope>NUCLEOTIDE SEQUENCE [LARGE SCALE GENOMIC DNA]</scope>
    <source>
        <strain evidence="11 12">ALDC</strain>
    </source>
</reference>
<protein>
    <recommendedName>
        <fullName evidence="4">threonine-phosphate decarboxylase</fullName>
        <ecNumber evidence="4">4.1.1.81</ecNumber>
    </recommendedName>
    <alternativeName>
        <fullName evidence="8">L-threonine-O-3-phosphate decarboxylase</fullName>
    </alternativeName>
</protein>
<dbReference type="Pfam" id="PF00155">
    <property type="entry name" value="Aminotran_1_2"/>
    <property type="match status" value="1"/>
</dbReference>
<keyword evidence="5" id="KW-0169">Cobalamin biosynthesis</keyword>
<keyword evidence="7 11" id="KW-0456">Lyase</keyword>
<keyword evidence="6" id="KW-0663">Pyridoxal phosphate</keyword>
<accession>A0A4P8L1X2</accession>
<evidence type="ECO:0000256" key="7">
    <source>
        <dbReference type="ARBA" id="ARBA00023239"/>
    </source>
</evidence>
<evidence type="ECO:0000256" key="2">
    <source>
        <dbReference type="ARBA" id="ARBA00003444"/>
    </source>
</evidence>
<comment type="catalytic activity">
    <reaction evidence="9">
        <text>O-phospho-L-threonine + H(+) = (R)-1-aminopropan-2-yl phosphate + CO2</text>
        <dbReference type="Rhea" id="RHEA:11492"/>
        <dbReference type="ChEBI" id="CHEBI:15378"/>
        <dbReference type="ChEBI" id="CHEBI:16526"/>
        <dbReference type="ChEBI" id="CHEBI:58563"/>
        <dbReference type="ChEBI" id="CHEBI:58675"/>
        <dbReference type="EC" id="4.1.1.81"/>
    </reaction>
</comment>
<dbReference type="Gene3D" id="3.40.640.10">
    <property type="entry name" value="Type I PLP-dependent aspartate aminotransferase-like (Major domain)"/>
    <property type="match status" value="1"/>
</dbReference>
<dbReference type="EC" id="4.1.1.81" evidence="4"/>
<dbReference type="RefSeq" id="WP_137423837.1">
    <property type="nucleotide sequence ID" value="NZ_CP040098.1"/>
</dbReference>
<evidence type="ECO:0000256" key="9">
    <source>
        <dbReference type="ARBA" id="ARBA00048531"/>
    </source>
</evidence>
<evidence type="ECO:0000256" key="8">
    <source>
        <dbReference type="ARBA" id="ARBA00029996"/>
    </source>
</evidence>
<dbReference type="GO" id="GO:0030170">
    <property type="term" value="F:pyridoxal phosphate binding"/>
    <property type="evidence" value="ECO:0007669"/>
    <property type="project" value="InterPro"/>
</dbReference>
<dbReference type="Gene3D" id="3.90.1150.10">
    <property type="entry name" value="Aspartate Aminotransferase, domain 1"/>
    <property type="match status" value="1"/>
</dbReference>
<dbReference type="NCBIfam" id="TIGR01140">
    <property type="entry name" value="L_thr_O3P_dcar"/>
    <property type="match status" value="1"/>
</dbReference>
<dbReference type="PROSITE" id="PS00105">
    <property type="entry name" value="AA_TRANSFER_CLASS_1"/>
    <property type="match status" value="1"/>
</dbReference>
<dbReference type="PANTHER" id="PTHR42885">
    <property type="entry name" value="HISTIDINOL-PHOSPHATE AMINOTRANSFERASE-RELATED"/>
    <property type="match status" value="1"/>
</dbReference>
<comment type="function">
    <text evidence="2">Decarboxylates L-threonine-O-3-phosphate to yield (R)-1-amino-2-propanol O-2-phosphate, the precursor for the linkage between the nucleotide loop and the corrin ring in cobalamin.</text>
</comment>
<name>A0A4P8L1X2_9BACT</name>
<organism evidence="11 12">
    <name type="scientific">Desulfoglaeba alkanexedens ALDC</name>
    <dbReference type="NCBI Taxonomy" id="980445"/>
    <lineage>
        <taxon>Bacteria</taxon>
        <taxon>Pseudomonadati</taxon>
        <taxon>Thermodesulfobacteriota</taxon>
        <taxon>Syntrophobacteria</taxon>
        <taxon>Syntrophobacterales</taxon>
        <taxon>Syntrophobacteraceae</taxon>
        <taxon>Desulfoglaeba</taxon>
    </lineage>
</organism>
<dbReference type="InterPro" id="IPR015424">
    <property type="entry name" value="PyrdxlP-dep_Trfase"/>
</dbReference>
<dbReference type="InterPro" id="IPR005860">
    <property type="entry name" value="CobD"/>
</dbReference>
<sequence>MHPTHGGNVYAVARELGCRPEDILDFSASINPLGPPDGLERVLQENFARLQHYPDIHNRQLIEALARFHDLPEDQVAVGNGSTELIAWLPSTLGIRSAAVVLPTFAEYAKAFASQGVPLRKLHTRAENGFQPLVSELEGALCGQPPDAVLVTHPGSPAGTLLSRDVRKWLLEKSKNDGFYLIVDEVFVDFCEGESLKRAAADHPRLILIRSMTKFYGIPGLRIGYVLAAPETTARLRSRVPPWSVNTLAQAAACYCLQQDAYRRRTLELVNRERTRLKAALDAVPGLRAFEGQANYLLVRMDERLPEASALQAALLHRHRLLIRDCASFEGLGTRDFRIAVRLPEENNRLLRAATEWVTNIGPQPQGDG</sequence>
<dbReference type="GO" id="GO:0009236">
    <property type="term" value="P:cobalamin biosynthetic process"/>
    <property type="evidence" value="ECO:0007669"/>
    <property type="project" value="UniProtKB-UniPathway"/>
</dbReference>
<evidence type="ECO:0000313" key="12">
    <source>
        <dbReference type="Proteomes" id="UP000298602"/>
    </source>
</evidence>
<proteinExistence type="predicted"/>
<evidence type="ECO:0000313" key="11">
    <source>
        <dbReference type="EMBL" id="QCQ21868.1"/>
    </source>
</evidence>
<dbReference type="EMBL" id="CP040098">
    <property type="protein sequence ID" value="QCQ21868.1"/>
    <property type="molecule type" value="Genomic_DNA"/>
</dbReference>
<dbReference type="OrthoDB" id="9813612at2"/>
<evidence type="ECO:0000256" key="6">
    <source>
        <dbReference type="ARBA" id="ARBA00022898"/>
    </source>
</evidence>
<dbReference type="InterPro" id="IPR015421">
    <property type="entry name" value="PyrdxlP-dep_Trfase_major"/>
</dbReference>
<evidence type="ECO:0000256" key="5">
    <source>
        <dbReference type="ARBA" id="ARBA00022573"/>
    </source>
</evidence>